<dbReference type="PANTHER" id="PTHR32468">
    <property type="entry name" value="CATION/H + ANTIPORTER"/>
    <property type="match status" value="1"/>
</dbReference>
<proteinExistence type="inferred from homology"/>
<dbReference type="Pfam" id="PF00999">
    <property type="entry name" value="Na_H_Exchanger"/>
    <property type="match status" value="1"/>
</dbReference>
<evidence type="ECO:0000256" key="5">
    <source>
        <dbReference type="ARBA" id="ARBA00022692"/>
    </source>
</evidence>
<sequence length="766" mass="86878">MENVTQTYQYGGVDWNCGPWFGATSLGFGHGENPLKFALPLLLLQISLVSLISIVFQLLLRPFGKFAFLTQIMAGIFLGPSVIGRNKEYMATLFYTRSMYIIESYEAICFLFVCYITTCQVDTRMIKRVGKLAFINGTLLFLIPFISAQFAAIVISKRLGGGPSEISPMEFHHVAVVQSTMFFQVVYGVLSSLKMLNTEPGRLALASMMVHDCLSWCFFMLNIAIKLNVDLGNKSRAVLVSILQMLMILTIVFVFRPIMLWMKKKTPEGSSLKASYLSIICVMLFISSLWAEFVRLPYFFGAVVLGLATPKRPPLGNGLSDKMGCFVWSVLLPCYIIGVGYNINLSLFSWRDVFRFELLFGVVRFAKMVAVALPSFYYNVPLWQAILVGFIVNIQGMYDVQLYKQNLNYTKISSKSFGAMVMSALVNSTIFTMIVKKVYQTMSKRNPYKRRTVQHCRVEAPLRMLTCFRQREAVPSVLDLVELSRPAIGSPLSVFAVNLEELTNHSLPLLIHHTQEISPFAVASRRDQIVKAFHNYEKSNKETVLIECFTAVAPRKTMHEDVCSIAFDQETDIVILSLDAGIEWERFLCRNLLQNCPCSIAIFVDRGRLPDFRFVSLKKLTINVCAVFLGGPDDREMLAYATRLASHPSVELHVFRLVDQNGASPVKDMEERKQDMRLINLFRKENSDKRIIFREVRIEIAVDLTELLRREGDDFDLMMVGIRHEENLLMLEGLSTWSDMKELGEIGDLLISRDLELSVSVLAVQQ</sequence>
<evidence type="ECO:0000256" key="4">
    <source>
        <dbReference type="ARBA" id="ARBA00022538"/>
    </source>
</evidence>
<feature type="domain" description="Cation/H(+) antiporter C-terminal" evidence="14">
    <location>
        <begin position="623"/>
        <end position="766"/>
    </location>
</feature>
<keyword evidence="3" id="KW-0050">Antiport</keyword>
<dbReference type="Gene3D" id="1.20.1530.20">
    <property type="match status" value="1"/>
</dbReference>
<feature type="transmembrane region" description="Helical" evidence="12">
    <location>
        <begin position="326"/>
        <end position="344"/>
    </location>
</feature>
<feature type="transmembrane region" description="Helical" evidence="12">
    <location>
        <begin position="237"/>
        <end position="255"/>
    </location>
</feature>
<feature type="transmembrane region" description="Helical" evidence="12">
    <location>
        <begin position="37"/>
        <end position="59"/>
    </location>
</feature>
<dbReference type="GO" id="GO:0016020">
    <property type="term" value="C:membrane"/>
    <property type="evidence" value="ECO:0007669"/>
    <property type="project" value="UniProtKB-SubCell"/>
</dbReference>
<keyword evidence="8" id="KW-0406">Ion transport</keyword>
<comment type="subcellular location">
    <subcellularLocation>
        <location evidence="1">Membrane</location>
        <topology evidence="1">Multi-pass membrane protein</topology>
    </subcellularLocation>
</comment>
<feature type="transmembrane region" description="Helical" evidence="12">
    <location>
        <begin position="66"/>
        <end position="84"/>
    </location>
</feature>
<keyword evidence="5 12" id="KW-0812">Transmembrane</keyword>
<keyword evidence="2" id="KW-0813">Transport</keyword>
<keyword evidence="6" id="KW-0630">Potassium</keyword>
<dbReference type="InterPro" id="IPR050794">
    <property type="entry name" value="CPA2_transporter"/>
</dbReference>
<comment type="function">
    <text evidence="11">May operate as a cation/H(+) antiporter.</text>
</comment>
<dbReference type="EMBL" id="JBANAX010000496">
    <property type="protein sequence ID" value="KAL1206795.1"/>
    <property type="molecule type" value="Genomic_DNA"/>
</dbReference>
<dbReference type="GO" id="GO:0006813">
    <property type="term" value="P:potassium ion transport"/>
    <property type="evidence" value="ECO:0007669"/>
    <property type="project" value="UniProtKB-KW"/>
</dbReference>
<evidence type="ECO:0000313" key="15">
    <source>
        <dbReference type="EMBL" id="KAL1206795.1"/>
    </source>
</evidence>
<dbReference type="GO" id="GO:0015297">
    <property type="term" value="F:antiporter activity"/>
    <property type="evidence" value="ECO:0007669"/>
    <property type="project" value="UniProtKB-KW"/>
</dbReference>
<dbReference type="InterPro" id="IPR057290">
    <property type="entry name" value="CHX17_C"/>
</dbReference>
<evidence type="ECO:0000256" key="9">
    <source>
        <dbReference type="ARBA" id="ARBA00023136"/>
    </source>
</evidence>
<dbReference type="Pfam" id="PF23259">
    <property type="entry name" value="CHX17_C"/>
    <property type="match status" value="1"/>
</dbReference>
<evidence type="ECO:0000256" key="1">
    <source>
        <dbReference type="ARBA" id="ARBA00004141"/>
    </source>
</evidence>
<dbReference type="AlphaFoldDB" id="A0ABD1AJ41"/>
<evidence type="ECO:0000256" key="7">
    <source>
        <dbReference type="ARBA" id="ARBA00022989"/>
    </source>
</evidence>
<dbReference type="InterPro" id="IPR038770">
    <property type="entry name" value="Na+/solute_symporter_sf"/>
</dbReference>
<keyword evidence="7 12" id="KW-1133">Transmembrane helix</keyword>
<dbReference type="Proteomes" id="UP001558713">
    <property type="component" value="Unassembled WGS sequence"/>
</dbReference>
<feature type="domain" description="Cation/H+ exchanger transmembrane" evidence="13">
    <location>
        <begin position="53"/>
        <end position="436"/>
    </location>
</feature>
<feature type="transmembrane region" description="Helical" evidence="12">
    <location>
        <begin position="276"/>
        <end position="306"/>
    </location>
</feature>
<feature type="transmembrane region" description="Helical" evidence="12">
    <location>
        <begin position="175"/>
        <end position="196"/>
    </location>
</feature>
<gene>
    <name evidence="15" type="ORF">V5N11_002239</name>
</gene>
<evidence type="ECO:0000256" key="6">
    <source>
        <dbReference type="ARBA" id="ARBA00022958"/>
    </source>
</evidence>
<feature type="transmembrane region" description="Helical" evidence="12">
    <location>
        <begin position="104"/>
        <end position="121"/>
    </location>
</feature>
<evidence type="ECO:0000256" key="10">
    <source>
        <dbReference type="ARBA" id="ARBA00038341"/>
    </source>
</evidence>
<dbReference type="PANTHER" id="PTHR32468:SF96">
    <property type="entry name" value="CATION_H(+) ANTIPORTER 26-RELATED"/>
    <property type="match status" value="1"/>
</dbReference>
<dbReference type="InterPro" id="IPR006153">
    <property type="entry name" value="Cation/H_exchanger_TM"/>
</dbReference>
<feature type="transmembrane region" description="Helical" evidence="12">
    <location>
        <begin position="133"/>
        <end position="155"/>
    </location>
</feature>
<comment type="similarity">
    <text evidence="10">Belongs to the monovalent cation:proton antiporter 2 (CPA2) transporter (TC 2.A.37) family. CHX (TC 2.A.37.4) subfamily.</text>
</comment>
<name>A0ABD1AJ41_CARAN</name>
<keyword evidence="9 12" id="KW-0472">Membrane</keyword>
<accession>A0ABD1AJ41</accession>
<evidence type="ECO:0000256" key="11">
    <source>
        <dbReference type="ARBA" id="ARBA00054890"/>
    </source>
</evidence>
<comment type="caution">
    <text evidence="15">The sequence shown here is derived from an EMBL/GenBank/DDBJ whole genome shotgun (WGS) entry which is preliminary data.</text>
</comment>
<evidence type="ECO:0000256" key="2">
    <source>
        <dbReference type="ARBA" id="ARBA00022448"/>
    </source>
</evidence>
<keyword evidence="4" id="KW-0633">Potassium transport</keyword>
<evidence type="ECO:0000256" key="8">
    <source>
        <dbReference type="ARBA" id="ARBA00023065"/>
    </source>
</evidence>
<evidence type="ECO:0000256" key="12">
    <source>
        <dbReference type="SAM" id="Phobius"/>
    </source>
</evidence>
<feature type="transmembrane region" description="Helical" evidence="12">
    <location>
        <begin position="412"/>
        <end position="435"/>
    </location>
</feature>
<evidence type="ECO:0000259" key="14">
    <source>
        <dbReference type="Pfam" id="PF23259"/>
    </source>
</evidence>
<evidence type="ECO:0000259" key="13">
    <source>
        <dbReference type="Pfam" id="PF00999"/>
    </source>
</evidence>
<evidence type="ECO:0000313" key="16">
    <source>
        <dbReference type="Proteomes" id="UP001558713"/>
    </source>
</evidence>
<feature type="transmembrane region" description="Helical" evidence="12">
    <location>
        <begin position="203"/>
        <end position="225"/>
    </location>
</feature>
<protein>
    <submittedName>
        <fullName evidence="15">Cation/H(+) antiporter 27</fullName>
    </submittedName>
</protein>
<organism evidence="15 16">
    <name type="scientific">Cardamine amara subsp. amara</name>
    <dbReference type="NCBI Taxonomy" id="228776"/>
    <lineage>
        <taxon>Eukaryota</taxon>
        <taxon>Viridiplantae</taxon>
        <taxon>Streptophyta</taxon>
        <taxon>Embryophyta</taxon>
        <taxon>Tracheophyta</taxon>
        <taxon>Spermatophyta</taxon>
        <taxon>Magnoliopsida</taxon>
        <taxon>eudicotyledons</taxon>
        <taxon>Gunneridae</taxon>
        <taxon>Pentapetalae</taxon>
        <taxon>rosids</taxon>
        <taxon>malvids</taxon>
        <taxon>Brassicales</taxon>
        <taxon>Brassicaceae</taxon>
        <taxon>Cardamineae</taxon>
        <taxon>Cardamine</taxon>
    </lineage>
</organism>
<evidence type="ECO:0000256" key="3">
    <source>
        <dbReference type="ARBA" id="ARBA00022449"/>
    </source>
</evidence>
<keyword evidence="16" id="KW-1185">Reference proteome</keyword>
<dbReference type="FunFam" id="1.20.1530.20:FF:000022">
    <property type="entry name" value="Cation/H(+) antiporter 24"/>
    <property type="match status" value="1"/>
</dbReference>
<reference evidence="15 16" key="1">
    <citation type="submission" date="2024-04" db="EMBL/GenBank/DDBJ databases">
        <title>Genome assembly C_amara_ONT_v2.</title>
        <authorList>
            <person name="Yant L."/>
            <person name="Moore C."/>
            <person name="Slenker M."/>
        </authorList>
    </citation>
    <scope>NUCLEOTIDE SEQUENCE [LARGE SCALE GENOMIC DNA]</scope>
    <source>
        <tissue evidence="15">Leaf</tissue>
    </source>
</reference>